<evidence type="ECO:0000313" key="6">
    <source>
        <dbReference type="EMBL" id="KAG7579262.1"/>
    </source>
</evidence>
<dbReference type="Proteomes" id="UP000694240">
    <property type="component" value="Chromosome 8"/>
</dbReference>
<comment type="caution">
    <text evidence="6">The sequence shown here is derived from an EMBL/GenBank/DDBJ whole genome shotgun (WGS) entry which is preliminary data.</text>
</comment>
<evidence type="ECO:0000259" key="5">
    <source>
        <dbReference type="PROSITE" id="PS50142"/>
    </source>
</evidence>
<feature type="region of interest" description="Disordered" evidence="3">
    <location>
        <begin position="336"/>
        <end position="365"/>
    </location>
</feature>
<gene>
    <name evidence="6" type="ORF">ISN45_Aa03g034240</name>
</gene>
<dbReference type="PANTHER" id="PTHR14950">
    <property type="entry name" value="DICER-RELATED"/>
    <property type="match status" value="1"/>
</dbReference>
<name>A0A8T2B0Y4_9BRAS</name>
<dbReference type="EMBL" id="JAEFBK010000008">
    <property type="protein sequence ID" value="KAG7579262.1"/>
    <property type="molecule type" value="Genomic_DNA"/>
</dbReference>
<feature type="domain" description="DRBM" evidence="4">
    <location>
        <begin position="781"/>
        <end position="863"/>
    </location>
</feature>
<dbReference type="Pfam" id="PF14709">
    <property type="entry name" value="DND1_DSRM"/>
    <property type="match status" value="2"/>
</dbReference>
<evidence type="ECO:0000256" key="1">
    <source>
        <dbReference type="ARBA" id="ARBA00022801"/>
    </source>
</evidence>
<dbReference type="CDD" id="cd00048">
    <property type="entry name" value="DSRM_SF"/>
    <property type="match status" value="1"/>
</dbReference>
<evidence type="ECO:0000259" key="4">
    <source>
        <dbReference type="PROSITE" id="PS50137"/>
    </source>
</evidence>
<dbReference type="InterPro" id="IPR000999">
    <property type="entry name" value="RNase_III_dom"/>
</dbReference>
<sequence>MESVEAVEKILNYTFTDKNLLKEAITKTSGSNTESSSLLFERLEFLGDSVLLVVFTNHIEITYPNLHPNDLNDVRIANVSNETFARVAVNNNLHQFIIFEAPNPLLHKMIKDFSEAVKEEVYPAPCGGLVKAPKFLANLVEAIAGAVYIDVDFDVQRVWEIFRVLVEPICTLDDLRKQPERTYLRLLGLGDKLGKRIEVLYTKAKEGTNIHVFKVYLGDLLIACGSSYNIDVAKLNAANKGLHELSKITPVEKIVDEDSLSVEPEDVKRKSLEICSAEKLRLQTVSSSLPTASENPLTNEMTQEQMVIDEDSPHVESDDVKRKLFEICSPEKLRLQTESSSLPTASENPLEQTVIDEDSPHVEPEDAKGKLTEIYSTRKLQIQTGSSSLPTASPNPLTYEMTIKQMVVEDGQEEEANDMTLELFQICENNKWPNPIFSFEEEGGAKNEQKFVCSVNIEIPSVESIFHMKGDAKSTKTQAQNSSAYYMIGALKSSLMSHVKSNLPIEKSLDEKISSNIEILSVESIFHMKGDAKSTKEQAKNSSAYYMIGALKSSLMSHVKSNLPIEKSLDEKISSNESCLPHERSLESLSSEIDSDPVNAVEKILNYSFTNKNLLREALTHNSSNLLPFQRLIFVGKAGISLAFANHMYLMYPKLGPKELTMLQNANTCNDRYARVAVKRGIYQFLKCNVPRLERQVVILFLVNFCSIVNISYDILSTSGVISQIIEFIKMMGKEDDPDPFRSVKAPKILTDLVESVAGAVYIDVNRDVKRLWEILRGLFEPMYTLDDIRRKPHPLLTLFCLGYKHGKRIEFRYRECEKSSGMNEATITEVYVDDKFIACGKSCNRAASKMRAATMALEKLSESMPIELVMDDSIEYENSKKTLIEICNERKWPNPIFSVERSCKGFVSSVTIETPTEEGTLYIEGDLEKGKKKAEYNAASHVVRTLKASPLGIVVRNLKRKQISLDEEEIVVKENKDEEEILHRNKRKRRRR</sequence>
<keyword evidence="2" id="KW-0694">RNA-binding</keyword>
<dbReference type="GO" id="GO:0005737">
    <property type="term" value="C:cytoplasm"/>
    <property type="evidence" value="ECO:0007669"/>
    <property type="project" value="TreeGrafter"/>
</dbReference>
<protein>
    <submittedName>
        <fullName evidence="6">Double-stranded RNA-binding domain</fullName>
    </submittedName>
</protein>
<dbReference type="CDD" id="cd00593">
    <property type="entry name" value="RIBOc"/>
    <property type="match status" value="2"/>
</dbReference>
<feature type="domain" description="RNase III" evidence="5">
    <location>
        <begin position="598"/>
        <end position="766"/>
    </location>
</feature>
<keyword evidence="7" id="KW-1185">Reference proteome</keyword>
<dbReference type="GO" id="GO:0003723">
    <property type="term" value="F:RNA binding"/>
    <property type="evidence" value="ECO:0007669"/>
    <property type="project" value="UniProtKB-UniRule"/>
</dbReference>
<dbReference type="Pfam" id="PF00636">
    <property type="entry name" value="Ribonuclease_3"/>
    <property type="match status" value="2"/>
</dbReference>
<evidence type="ECO:0000256" key="3">
    <source>
        <dbReference type="SAM" id="MobiDB-lite"/>
    </source>
</evidence>
<reference evidence="6 7" key="1">
    <citation type="submission" date="2020-12" db="EMBL/GenBank/DDBJ databases">
        <title>Concerted genomic and epigenomic changes stabilize Arabidopsis allopolyploids.</title>
        <authorList>
            <person name="Chen Z."/>
        </authorList>
    </citation>
    <scope>NUCLEOTIDE SEQUENCE [LARGE SCALE GENOMIC DNA]</scope>
    <source>
        <strain evidence="6">Allo738</strain>
        <tissue evidence="6">Leaf</tissue>
    </source>
</reference>
<dbReference type="PROSITE" id="PS50137">
    <property type="entry name" value="DS_RBD"/>
    <property type="match status" value="1"/>
</dbReference>
<dbReference type="SMART" id="SM00535">
    <property type="entry name" value="RIBOc"/>
    <property type="match status" value="2"/>
</dbReference>
<evidence type="ECO:0000313" key="7">
    <source>
        <dbReference type="Proteomes" id="UP000694240"/>
    </source>
</evidence>
<feature type="compositionally biased region" description="Polar residues" evidence="3">
    <location>
        <begin position="336"/>
        <end position="351"/>
    </location>
</feature>
<dbReference type="PROSITE" id="PS50142">
    <property type="entry name" value="RNASE_3_2"/>
    <property type="match status" value="2"/>
</dbReference>
<organism evidence="6 7">
    <name type="scientific">Arabidopsis thaliana x Arabidopsis arenosa</name>
    <dbReference type="NCBI Taxonomy" id="1240361"/>
    <lineage>
        <taxon>Eukaryota</taxon>
        <taxon>Viridiplantae</taxon>
        <taxon>Streptophyta</taxon>
        <taxon>Embryophyta</taxon>
        <taxon>Tracheophyta</taxon>
        <taxon>Spermatophyta</taxon>
        <taxon>Magnoliopsida</taxon>
        <taxon>eudicotyledons</taxon>
        <taxon>Gunneridae</taxon>
        <taxon>Pentapetalae</taxon>
        <taxon>rosids</taxon>
        <taxon>malvids</taxon>
        <taxon>Brassicales</taxon>
        <taxon>Brassicaceae</taxon>
        <taxon>Camelineae</taxon>
        <taxon>Arabidopsis</taxon>
    </lineage>
</organism>
<dbReference type="PROSITE" id="PS00517">
    <property type="entry name" value="RNASE_3_1"/>
    <property type="match status" value="1"/>
</dbReference>
<dbReference type="SMART" id="SM00358">
    <property type="entry name" value="DSRM"/>
    <property type="match status" value="3"/>
</dbReference>
<accession>A0A8T2B0Y4</accession>
<keyword evidence="1" id="KW-0378">Hydrolase</keyword>
<dbReference type="GO" id="GO:0005634">
    <property type="term" value="C:nucleus"/>
    <property type="evidence" value="ECO:0007669"/>
    <property type="project" value="TreeGrafter"/>
</dbReference>
<dbReference type="Pfam" id="PF00035">
    <property type="entry name" value="dsrm"/>
    <property type="match status" value="1"/>
</dbReference>
<dbReference type="InterPro" id="IPR014720">
    <property type="entry name" value="dsRBD_dom"/>
</dbReference>
<dbReference type="AlphaFoldDB" id="A0A8T2B0Y4"/>
<evidence type="ECO:0000256" key="2">
    <source>
        <dbReference type="PROSITE-ProRule" id="PRU00266"/>
    </source>
</evidence>
<dbReference type="GO" id="GO:0030422">
    <property type="term" value="P:siRNA processing"/>
    <property type="evidence" value="ECO:0007669"/>
    <property type="project" value="TreeGrafter"/>
</dbReference>
<feature type="domain" description="RNase III" evidence="5">
    <location>
        <begin position="4"/>
        <end position="152"/>
    </location>
</feature>
<dbReference type="PANTHER" id="PTHR14950:SF49">
    <property type="entry name" value="RIBONUCLEASE 3-LIKE PROTEIN 2-RELATED"/>
    <property type="match status" value="1"/>
</dbReference>
<proteinExistence type="predicted"/>
<dbReference type="GO" id="GO:0004525">
    <property type="term" value="F:ribonuclease III activity"/>
    <property type="evidence" value="ECO:0007669"/>
    <property type="project" value="InterPro"/>
</dbReference>